<evidence type="ECO:0000313" key="8">
    <source>
        <dbReference type="Proteomes" id="UP000246483"/>
    </source>
</evidence>
<reference evidence="7 8" key="1">
    <citation type="submission" date="2018-05" db="EMBL/GenBank/DDBJ databases">
        <title>Genomic Encyclopedia of Type Strains, Phase IV (KMG-IV): sequencing the most valuable type-strain genomes for metagenomic binning, comparative biology and taxonomic classification.</title>
        <authorList>
            <person name="Goeker M."/>
        </authorList>
    </citation>
    <scope>NUCLEOTIDE SEQUENCE [LARGE SCALE GENOMIC DNA]</scope>
    <source>
        <strain evidence="7 8">DSM 26006</strain>
    </source>
</reference>
<feature type="transmembrane region" description="Helical" evidence="6">
    <location>
        <begin position="80"/>
        <end position="102"/>
    </location>
</feature>
<dbReference type="PANTHER" id="PTHR30482:SF20">
    <property type="entry name" value="HIGH-AFFINITY BRANCHED-CHAIN AMINO ACID TRANSPORT SYSTEM PERMEASE PROTEIN LIVM"/>
    <property type="match status" value="1"/>
</dbReference>
<feature type="transmembrane region" description="Helical" evidence="6">
    <location>
        <begin position="234"/>
        <end position="264"/>
    </location>
</feature>
<evidence type="ECO:0000313" key="7">
    <source>
        <dbReference type="EMBL" id="PWW44356.1"/>
    </source>
</evidence>
<dbReference type="EMBL" id="QGUB01000008">
    <property type="protein sequence ID" value="PWW44356.1"/>
    <property type="molecule type" value="Genomic_DNA"/>
</dbReference>
<evidence type="ECO:0000256" key="1">
    <source>
        <dbReference type="ARBA" id="ARBA00004651"/>
    </source>
</evidence>
<feature type="transmembrane region" description="Helical" evidence="6">
    <location>
        <begin position="151"/>
        <end position="171"/>
    </location>
</feature>
<keyword evidence="2" id="KW-1003">Cell membrane</keyword>
<protein>
    <submittedName>
        <fullName evidence="7">Amino acid/amide ABC transporter membrane protein 2 (HAAT family)</fullName>
    </submittedName>
</protein>
<comment type="subcellular location">
    <subcellularLocation>
        <location evidence="1">Cell membrane</location>
        <topology evidence="1">Multi-pass membrane protein</topology>
    </subcellularLocation>
</comment>
<evidence type="ECO:0000256" key="5">
    <source>
        <dbReference type="ARBA" id="ARBA00023136"/>
    </source>
</evidence>
<feature type="transmembrane region" description="Helical" evidence="6">
    <location>
        <begin position="202"/>
        <end position="222"/>
    </location>
</feature>
<proteinExistence type="predicted"/>
<dbReference type="InterPro" id="IPR043428">
    <property type="entry name" value="LivM-like"/>
</dbReference>
<feature type="transmembrane region" description="Helical" evidence="6">
    <location>
        <begin position="276"/>
        <end position="299"/>
    </location>
</feature>
<accession>A0A317RB23</accession>
<comment type="caution">
    <text evidence="7">The sequence shown here is derived from an EMBL/GenBank/DDBJ whole genome shotgun (WGS) entry which is preliminary data.</text>
</comment>
<dbReference type="Proteomes" id="UP000246483">
    <property type="component" value="Unassembled WGS sequence"/>
</dbReference>
<organism evidence="7 8">
    <name type="scientific">Melaminivora alkalimesophila</name>
    <dbReference type="NCBI Taxonomy" id="1165852"/>
    <lineage>
        <taxon>Bacteria</taxon>
        <taxon>Pseudomonadati</taxon>
        <taxon>Pseudomonadota</taxon>
        <taxon>Betaproteobacteria</taxon>
        <taxon>Burkholderiales</taxon>
        <taxon>Comamonadaceae</taxon>
        <taxon>Melaminivora</taxon>
    </lineage>
</organism>
<dbReference type="GO" id="GO:0005886">
    <property type="term" value="C:plasma membrane"/>
    <property type="evidence" value="ECO:0007669"/>
    <property type="project" value="UniProtKB-SubCell"/>
</dbReference>
<keyword evidence="3 6" id="KW-0812">Transmembrane</keyword>
<evidence type="ECO:0000256" key="2">
    <source>
        <dbReference type="ARBA" id="ARBA00022475"/>
    </source>
</evidence>
<dbReference type="GO" id="GO:0015658">
    <property type="term" value="F:branched-chain amino acid transmembrane transporter activity"/>
    <property type="evidence" value="ECO:0007669"/>
    <property type="project" value="InterPro"/>
</dbReference>
<dbReference type="RefSeq" id="WP_019373612.1">
    <property type="nucleotide sequence ID" value="NZ_ALEE01000318.1"/>
</dbReference>
<keyword evidence="4 6" id="KW-1133">Transmembrane helix</keyword>
<evidence type="ECO:0000256" key="4">
    <source>
        <dbReference type="ARBA" id="ARBA00022989"/>
    </source>
</evidence>
<keyword evidence="8" id="KW-1185">Reference proteome</keyword>
<feature type="transmembrane region" description="Helical" evidence="6">
    <location>
        <begin position="32"/>
        <end position="49"/>
    </location>
</feature>
<name>A0A317RB23_9BURK</name>
<evidence type="ECO:0000256" key="6">
    <source>
        <dbReference type="SAM" id="Phobius"/>
    </source>
</evidence>
<dbReference type="InterPro" id="IPR001851">
    <property type="entry name" value="ABC_transp_permease"/>
</dbReference>
<feature type="transmembrane region" description="Helical" evidence="6">
    <location>
        <begin position="111"/>
        <end position="131"/>
    </location>
</feature>
<dbReference type="Pfam" id="PF02653">
    <property type="entry name" value="BPD_transp_2"/>
    <property type="match status" value="1"/>
</dbReference>
<dbReference type="PANTHER" id="PTHR30482">
    <property type="entry name" value="HIGH-AFFINITY BRANCHED-CHAIN AMINO ACID TRANSPORT SYSTEM PERMEASE"/>
    <property type="match status" value="1"/>
</dbReference>
<feature type="transmembrane region" description="Helical" evidence="6">
    <location>
        <begin position="58"/>
        <end position="74"/>
    </location>
</feature>
<keyword evidence="5 6" id="KW-0472">Membrane</keyword>
<dbReference type="CDD" id="cd06581">
    <property type="entry name" value="TM_PBP1_LivM_like"/>
    <property type="match status" value="1"/>
</dbReference>
<dbReference type="AlphaFoldDB" id="A0A317RB23"/>
<gene>
    <name evidence="7" type="ORF">DFR36_10831</name>
</gene>
<sequence length="311" mass="32846">MKITLRQGALLAAVLALLVAVPWLGSGYMTGVFTVCLIYAIWAMSWDFFSGLTGRENFGYPLFIGIGAYASAYLDANYGVSPWIGILAAIGTAALLGVAIGFPTLRLKGPYFALATLAAAAIAQRMLLILWDITGGEEGIQGLTPLVYDSVHYYYFVLATAVVSGVVLVGLSRSRWGVLLRAIRGDEASCQAAGINITFYKIAALVISAVFAGLGGALYASYQMQVSPQIVSVLMLVAVVTMVYVGGLGSVYGAAGGAILLSLLGEMLRSAGEYRLLVYALLLIGVIFFLRGGLVAPLWRRLGPTPREVAP</sequence>
<evidence type="ECO:0000256" key="3">
    <source>
        <dbReference type="ARBA" id="ARBA00022692"/>
    </source>
</evidence>